<dbReference type="EMBL" id="LR797277">
    <property type="protein sequence ID" value="CAB4199422.1"/>
    <property type="molecule type" value="Genomic_DNA"/>
</dbReference>
<accession>A0A6J5QEH8</accession>
<reference evidence="2" key="1">
    <citation type="submission" date="2020-05" db="EMBL/GenBank/DDBJ databases">
        <authorList>
            <person name="Chiriac C."/>
            <person name="Salcher M."/>
            <person name="Ghai R."/>
            <person name="Kavagutti S V."/>
        </authorList>
    </citation>
    <scope>NUCLEOTIDE SEQUENCE</scope>
</reference>
<dbReference type="EMBL" id="LR797036">
    <property type="protein sequence ID" value="CAB4182683.1"/>
    <property type="molecule type" value="Genomic_DNA"/>
</dbReference>
<sequence>MKKSTASKALAKKKAVASEKKEGKLSKAQDKKHEKTESKKYEGMEAGGEKTEHRMPNGRMMKGKMD</sequence>
<evidence type="ECO:0000256" key="1">
    <source>
        <dbReference type="SAM" id="MobiDB-lite"/>
    </source>
</evidence>
<gene>
    <name evidence="2" type="ORF">UFOVP1083_13</name>
    <name evidence="3" type="ORF">UFOVP1327_40</name>
</gene>
<feature type="compositionally biased region" description="Basic and acidic residues" evidence="1">
    <location>
        <begin position="16"/>
        <end position="55"/>
    </location>
</feature>
<organism evidence="2">
    <name type="scientific">uncultured Caudovirales phage</name>
    <dbReference type="NCBI Taxonomy" id="2100421"/>
    <lineage>
        <taxon>Viruses</taxon>
        <taxon>Duplodnaviria</taxon>
        <taxon>Heunggongvirae</taxon>
        <taxon>Uroviricota</taxon>
        <taxon>Caudoviricetes</taxon>
        <taxon>Peduoviridae</taxon>
        <taxon>Maltschvirus</taxon>
        <taxon>Maltschvirus maltsch</taxon>
    </lineage>
</organism>
<evidence type="ECO:0000313" key="3">
    <source>
        <dbReference type="EMBL" id="CAB4199422.1"/>
    </source>
</evidence>
<name>A0A6J5QEH8_9CAUD</name>
<proteinExistence type="predicted"/>
<feature type="region of interest" description="Disordered" evidence="1">
    <location>
        <begin position="1"/>
        <end position="66"/>
    </location>
</feature>
<evidence type="ECO:0000313" key="2">
    <source>
        <dbReference type="EMBL" id="CAB4182683.1"/>
    </source>
</evidence>
<feature type="compositionally biased region" description="Basic residues" evidence="1">
    <location>
        <begin position="1"/>
        <end position="15"/>
    </location>
</feature>
<protein>
    <submittedName>
        <fullName evidence="2">Uncharacterized protein</fullName>
    </submittedName>
</protein>